<comment type="caution">
    <text evidence="2">The sequence shown here is derived from an EMBL/GenBank/DDBJ whole genome shotgun (WGS) entry which is preliminary data.</text>
</comment>
<dbReference type="OrthoDB" id="4569917at2"/>
<feature type="transmembrane region" description="Helical" evidence="1">
    <location>
        <begin position="71"/>
        <end position="90"/>
    </location>
</feature>
<evidence type="ECO:0008006" key="4">
    <source>
        <dbReference type="Google" id="ProtNLM"/>
    </source>
</evidence>
<keyword evidence="1" id="KW-0812">Transmembrane</keyword>
<keyword evidence="3" id="KW-1185">Reference proteome</keyword>
<proteinExistence type="predicted"/>
<protein>
    <recommendedName>
        <fullName evidence="4">DUF1440 domain-containing protein</fullName>
    </recommendedName>
</protein>
<evidence type="ECO:0000313" key="2">
    <source>
        <dbReference type="EMBL" id="RCG30133.1"/>
    </source>
</evidence>
<feature type="transmembrane region" description="Helical" evidence="1">
    <location>
        <begin position="97"/>
        <end position="118"/>
    </location>
</feature>
<accession>A0A367FIC0</accession>
<name>A0A367FIC0_9ACTN</name>
<reference evidence="2 3" key="1">
    <citation type="submission" date="2018-06" db="EMBL/GenBank/DDBJ databases">
        <title>Sphaerisporangium craniellae sp. nov., isolated from a marine sponge in the South China Sea.</title>
        <authorList>
            <person name="Li L."/>
        </authorList>
    </citation>
    <scope>NUCLEOTIDE SEQUENCE [LARGE SCALE GENOMIC DNA]</scope>
    <source>
        <strain evidence="2 3">CCTCC AA 208026</strain>
    </source>
</reference>
<keyword evidence="1" id="KW-1133">Transmembrane helix</keyword>
<dbReference type="EMBL" id="QOIL01000009">
    <property type="protein sequence ID" value="RCG30133.1"/>
    <property type="molecule type" value="Genomic_DNA"/>
</dbReference>
<dbReference type="Proteomes" id="UP000253094">
    <property type="component" value="Unassembled WGS sequence"/>
</dbReference>
<organism evidence="2 3">
    <name type="scientific">Sphaerisporangium album</name>
    <dbReference type="NCBI Taxonomy" id="509200"/>
    <lineage>
        <taxon>Bacteria</taxon>
        <taxon>Bacillati</taxon>
        <taxon>Actinomycetota</taxon>
        <taxon>Actinomycetes</taxon>
        <taxon>Streptosporangiales</taxon>
        <taxon>Streptosporangiaceae</taxon>
        <taxon>Sphaerisporangium</taxon>
    </lineage>
</organism>
<gene>
    <name evidence="2" type="ORF">DQ384_17620</name>
</gene>
<sequence length="167" mass="17292">MSRSSVRRLIAAGALAGAAGTTALYTVTYLDQVVRGRPSSDLPAQTARKLAGTVGIEFGEDERARSREEGAGALLGILVGVGLGAAYGLLRASGREISAPVAGVGLGLVAMAAADAPMTLLGLTDPRTWGVAGWLSDLIPHLTYGLVTVYAFQLMAEERRSPRGRAR</sequence>
<dbReference type="RefSeq" id="WP_114030071.1">
    <property type="nucleotide sequence ID" value="NZ_QOIL01000009.1"/>
</dbReference>
<evidence type="ECO:0000313" key="3">
    <source>
        <dbReference type="Proteomes" id="UP000253094"/>
    </source>
</evidence>
<feature type="transmembrane region" description="Helical" evidence="1">
    <location>
        <begin position="138"/>
        <end position="156"/>
    </location>
</feature>
<evidence type="ECO:0000256" key="1">
    <source>
        <dbReference type="SAM" id="Phobius"/>
    </source>
</evidence>
<dbReference type="AlphaFoldDB" id="A0A367FIC0"/>
<keyword evidence="1" id="KW-0472">Membrane</keyword>